<dbReference type="Pfam" id="PF13188">
    <property type="entry name" value="PAS_8"/>
    <property type="match status" value="1"/>
</dbReference>
<dbReference type="PRINTS" id="PR00344">
    <property type="entry name" value="BCTRLSENSOR"/>
</dbReference>
<dbReference type="GO" id="GO:0000155">
    <property type="term" value="F:phosphorelay sensor kinase activity"/>
    <property type="evidence" value="ECO:0007669"/>
    <property type="project" value="InterPro"/>
</dbReference>
<evidence type="ECO:0000256" key="13">
    <source>
        <dbReference type="ARBA" id="ARBA00023136"/>
    </source>
</evidence>
<evidence type="ECO:0000256" key="12">
    <source>
        <dbReference type="ARBA" id="ARBA00023012"/>
    </source>
</evidence>
<dbReference type="Pfam" id="PF02518">
    <property type="entry name" value="HATPase_c"/>
    <property type="match status" value="1"/>
</dbReference>
<comment type="subcellular location">
    <subcellularLocation>
        <location evidence="2">Cell membrane</location>
        <topology evidence="2">Multi-pass membrane protein</topology>
    </subcellularLocation>
</comment>
<dbReference type="InterPro" id="IPR050351">
    <property type="entry name" value="BphY/WalK/GraS-like"/>
</dbReference>
<feature type="domain" description="Histidine kinase" evidence="16">
    <location>
        <begin position="555"/>
        <end position="777"/>
    </location>
</feature>
<organism evidence="19">
    <name type="scientific">Granulicella tundricola (strain ATCC BAA-1859 / DSM 23138 / MP5ACTX9)</name>
    <dbReference type="NCBI Taxonomy" id="1198114"/>
    <lineage>
        <taxon>Bacteria</taxon>
        <taxon>Pseudomonadati</taxon>
        <taxon>Acidobacteriota</taxon>
        <taxon>Terriglobia</taxon>
        <taxon>Terriglobales</taxon>
        <taxon>Acidobacteriaceae</taxon>
        <taxon>Granulicella</taxon>
    </lineage>
</organism>
<keyword evidence="4" id="KW-1003">Cell membrane</keyword>
<dbReference type="PROSITE" id="PS50109">
    <property type="entry name" value="HIS_KIN"/>
    <property type="match status" value="1"/>
</dbReference>
<dbReference type="InterPro" id="IPR017232">
    <property type="entry name" value="NtrY"/>
</dbReference>
<evidence type="ECO:0000259" key="17">
    <source>
        <dbReference type="PROSITE" id="PS50885"/>
    </source>
</evidence>
<dbReference type="STRING" id="1198114.AciX9_0883"/>
<dbReference type="Gene3D" id="1.10.287.130">
    <property type="match status" value="1"/>
</dbReference>
<dbReference type="InterPro" id="IPR003594">
    <property type="entry name" value="HATPase_dom"/>
</dbReference>
<dbReference type="PANTHER" id="PTHR42878:SF13">
    <property type="entry name" value="HISTIDINE KINASE"/>
    <property type="match status" value="1"/>
</dbReference>
<evidence type="ECO:0000256" key="1">
    <source>
        <dbReference type="ARBA" id="ARBA00000085"/>
    </source>
</evidence>
<dbReference type="Gene3D" id="3.30.450.20">
    <property type="entry name" value="PAS domain"/>
    <property type="match status" value="1"/>
</dbReference>
<dbReference type="InterPro" id="IPR005467">
    <property type="entry name" value="His_kinase_dom"/>
</dbReference>
<evidence type="ECO:0000256" key="14">
    <source>
        <dbReference type="SAM" id="MobiDB-lite"/>
    </source>
</evidence>
<dbReference type="InterPro" id="IPR004358">
    <property type="entry name" value="Sig_transdc_His_kin-like_C"/>
</dbReference>
<dbReference type="SUPFAM" id="SSF55874">
    <property type="entry name" value="ATPase domain of HSP90 chaperone/DNA topoisomerase II/histidine kinase"/>
    <property type="match status" value="1"/>
</dbReference>
<evidence type="ECO:0000256" key="15">
    <source>
        <dbReference type="SAM" id="Phobius"/>
    </source>
</evidence>
<feature type="transmembrane region" description="Helical" evidence="15">
    <location>
        <begin position="45"/>
        <end position="71"/>
    </location>
</feature>
<dbReference type="InterPro" id="IPR036097">
    <property type="entry name" value="HisK_dim/P_sf"/>
</dbReference>
<keyword evidence="8" id="KW-0547">Nucleotide-binding</keyword>
<keyword evidence="9 18" id="KW-0418">Kinase</keyword>
<dbReference type="Gene3D" id="3.30.565.10">
    <property type="entry name" value="Histidine kinase-like ATPase, C-terminal domain"/>
    <property type="match status" value="1"/>
</dbReference>
<dbReference type="Gene3D" id="6.10.340.10">
    <property type="match status" value="1"/>
</dbReference>
<evidence type="ECO:0000256" key="3">
    <source>
        <dbReference type="ARBA" id="ARBA00012438"/>
    </source>
</evidence>
<feature type="transmembrane region" description="Helical" evidence="15">
    <location>
        <begin position="91"/>
        <end position="113"/>
    </location>
</feature>
<dbReference type="SUPFAM" id="SSF47384">
    <property type="entry name" value="Homodimeric domain of signal transducing histidine kinase"/>
    <property type="match status" value="1"/>
</dbReference>
<evidence type="ECO:0000313" key="18">
    <source>
        <dbReference type="EMBL" id="ADW67951.1"/>
    </source>
</evidence>
<protein>
    <recommendedName>
        <fullName evidence="3">histidine kinase</fullName>
        <ecNumber evidence="3">2.7.13.3</ecNumber>
    </recommendedName>
</protein>
<evidence type="ECO:0000256" key="2">
    <source>
        <dbReference type="ARBA" id="ARBA00004651"/>
    </source>
</evidence>
<evidence type="ECO:0000313" key="19">
    <source>
        <dbReference type="Proteomes" id="UP000000343"/>
    </source>
</evidence>
<dbReference type="CDD" id="cd00075">
    <property type="entry name" value="HATPase"/>
    <property type="match status" value="1"/>
</dbReference>
<dbReference type="InterPro" id="IPR003661">
    <property type="entry name" value="HisK_dim/P_dom"/>
</dbReference>
<dbReference type="SMART" id="SM00091">
    <property type="entry name" value="PAS"/>
    <property type="match status" value="1"/>
</dbReference>
<dbReference type="HOGENOM" id="CLU_019564_0_1_0"/>
<keyword evidence="11 15" id="KW-1133">Transmembrane helix</keyword>
<dbReference type="CDD" id="cd06225">
    <property type="entry name" value="HAMP"/>
    <property type="match status" value="1"/>
</dbReference>
<accession>E8X1N2</accession>
<proteinExistence type="predicted"/>
<dbReference type="PANTHER" id="PTHR42878">
    <property type="entry name" value="TWO-COMPONENT HISTIDINE KINASE"/>
    <property type="match status" value="1"/>
</dbReference>
<dbReference type="eggNOG" id="COG5000">
    <property type="taxonomic scope" value="Bacteria"/>
</dbReference>
<dbReference type="SMART" id="SM00388">
    <property type="entry name" value="HisKA"/>
    <property type="match status" value="1"/>
</dbReference>
<feature type="transmembrane region" description="Helical" evidence="15">
    <location>
        <begin position="12"/>
        <end position="33"/>
    </location>
</feature>
<evidence type="ECO:0000256" key="6">
    <source>
        <dbReference type="ARBA" id="ARBA00022679"/>
    </source>
</evidence>
<dbReference type="Pfam" id="PF00672">
    <property type="entry name" value="HAMP"/>
    <property type="match status" value="1"/>
</dbReference>
<keyword evidence="12" id="KW-0902">Two-component regulatory system</keyword>
<dbReference type="PIRSF" id="PIRSF037532">
    <property type="entry name" value="STHK_NtrY"/>
    <property type="match status" value="1"/>
</dbReference>
<evidence type="ECO:0000256" key="7">
    <source>
        <dbReference type="ARBA" id="ARBA00022692"/>
    </source>
</evidence>
<evidence type="ECO:0000256" key="5">
    <source>
        <dbReference type="ARBA" id="ARBA00022553"/>
    </source>
</evidence>
<dbReference type="InterPro" id="IPR003660">
    <property type="entry name" value="HAMP_dom"/>
</dbReference>
<dbReference type="PaxDb" id="1198114-AciX9_0883"/>
<evidence type="ECO:0000256" key="4">
    <source>
        <dbReference type="ARBA" id="ARBA00022475"/>
    </source>
</evidence>
<dbReference type="OrthoDB" id="9815750at2"/>
<sequence>MTTTAHQRKVASIIFGACGLLLFAAFVTLNAWDPKFLKPATTEQIFVYTALSALAFLLFLTVLLLLVRNVLKLYADQKSRVMGSRLRTRMLWGAVLVSLVPISFMFSFSYLLMNRAVERWFSQPVTTMRDNSNRMALQLAQYTASNARVEAESIASALPELLPINPANRTSITKLLSLHQITLQGGFAIVFQDGRPISVFHLPAKGSAQPGAKDWLPDPANADQLDDEPPTSEPVPGAARPVPKPTRVTDILALAQRSDEPMYTSGESDFSLGTAAVIKKGSSAVTVVVGLPLPAGMSANMTSLRTAADAYWRLARSRREVRNLYMLLLLMITSLALFASSWLALHLSKQVTKPVEALADAMAFIAAGNYSHRVREIATEELGDLVRSFNHMAQDLEGSRAQVEASTALLSAANSALEARRSELETMLQTIPNGVATIDAERRIVLANRALTEMMDPGGQQPFRGLAIEEIFPADLMESLDRLMRRSHRMGSAAGEMEMPSPSGPLNLLATVALLETSADRTGAREHLGYVIVLENATELLRAQKQSAWKEVARRVAHEIKNPLTPISLSAEQIGRHIDRLETTIEETNTTSPSIAVIRRCSEVISASVESMRGLVDQFAALAQFPTATPRPADLNTIVENSLALFAGRMQDIRLTLKLAQDLPLVLADPEAMKRALGNLIDNAVEAMQGSLLREMRLTTSLLDSGMIELTVTDTGTGLTDEMRERLFLPYFSTKQRGTGLGLAIAAKIIQEHQGTIRAEKHEPAGAIFIVELRPASMSDSEAADQPTLTATT</sequence>
<dbReference type="Proteomes" id="UP000000343">
    <property type="component" value="Chromosome"/>
</dbReference>
<dbReference type="GO" id="GO:0030295">
    <property type="term" value="F:protein kinase activator activity"/>
    <property type="evidence" value="ECO:0007669"/>
    <property type="project" value="TreeGrafter"/>
</dbReference>
<dbReference type="EC" id="2.7.13.3" evidence="3"/>
<gene>
    <name evidence="18" type="ordered locus">AciX9_0883</name>
</gene>
<dbReference type="GO" id="GO:0000156">
    <property type="term" value="F:phosphorelay response regulator activity"/>
    <property type="evidence" value="ECO:0007669"/>
    <property type="project" value="TreeGrafter"/>
</dbReference>
<dbReference type="SMART" id="SM00387">
    <property type="entry name" value="HATPase_c"/>
    <property type="match status" value="1"/>
</dbReference>
<dbReference type="PROSITE" id="PS50885">
    <property type="entry name" value="HAMP"/>
    <property type="match status" value="1"/>
</dbReference>
<feature type="transmembrane region" description="Helical" evidence="15">
    <location>
        <begin position="324"/>
        <end position="345"/>
    </location>
</feature>
<dbReference type="SMART" id="SM00304">
    <property type="entry name" value="HAMP"/>
    <property type="match status" value="1"/>
</dbReference>
<reference evidence="19" key="1">
    <citation type="submission" date="2011-01" db="EMBL/GenBank/DDBJ databases">
        <title>Complete sequence of chromosome of Acidobacterium sp. MP5ACTX9.</title>
        <authorList>
            <consortium name="US DOE Joint Genome Institute"/>
            <person name="Lucas S."/>
            <person name="Copeland A."/>
            <person name="Lapidus A."/>
            <person name="Cheng J.-F."/>
            <person name="Goodwin L."/>
            <person name="Pitluck S."/>
            <person name="Teshima H."/>
            <person name="Detter J.C."/>
            <person name="Han C."/>
            <person name="Tapia R."/>
            <person name="Land M."/>
            <person name="Hauser L."/>
            <person name="Kyrpides N."/>
            <person name="Ivanova N."/>
            <person name="Ovchinnikova G."/>
            <person name="Pagani I."/>
            <person name="Rawat S.R."/>
            <person name="Mannisto M."/>
            <person name="Haggblom M.M."/>
            <person name="Woyke T."/>
        </authorList>
    </citation>
    <scope>NUCLEOTIDE SEQUENCE [LARGE SCALE GENOMIC DNA]</scope>
    <source>
        <strain evidence="19">MP5ACTX9</strain>
    </source>
</reference>
<comment type="catalytic activity">
    <reaction evidence="1">
        <text>ATP + protein L-histidine = ADP + protein N-phospho-L-histidine.</text>
        <dbReference type="EC" id="2.7.13.3"/>
    </reaction>
</comment>
<dbReference type="CDD" id="cd00082">
    <property type="entry name" value="HisKA"/>
    <property type="match status" value="1"/>
</dbReference>
<dbReference type="SUPFAM" id="SSF55785">
    <property type="entry name" value="PYP-like sensor domain (PAS domain)"/>
    <property type="match status" value="1"/>
</dbReference>
<keyword evidence="7 15" id="KW-0812">Transmembrane</keyword>
<dbReference type="GO" id="GO:0016020">
    <property type="term" value="C:membrane"/>
    <property type="evidence" value="ECO:0007669"/>
    <property type="project" value="UniProtKB-SubCell"/>
</dbReference>
<dbReference type="GO" id="GO:0007234">
    <property type="term" value="P:osmosensory signaling via phosphorelay pathway"/>
    <property type="evidence" value="ECO:0007669"/>
    <property type="project" value="TreeGrafter"/>
</dbReference>
<name>E8X1N2_GRATM</name>
<keyword evidence="19" id="KW-1185">Reference proteome</keyword>
<dbReference type="KEGG" id="acm:AciX9_0883"/>
<evidence type="ECO:0000256" key="8">
    <source>
        <dbReference type="ARBA" id="ARBA00022741"/>
    </source>
</evidence>
<dbReference type="AlphaFoldDB" id="E8X1N2"/>
<dbReference type="InterPro" id="IPR045671">
    <property type="entry name" value="NtrY-like_N"/>
</dbReference>
<dbReference type="InterPro" id="IPR035965">
    <property type="entry name" value="PAS-like_dom_sf"/>
</dbReference>
<evidence type="ECO:0000259" key="16">
    <source>
        <dbReference type="PROSITE" id="PS50109"/>
    </source>
</evidence>
<keyword evidence="13 15" id="KW-0472">Membrane</keyword>
<dbReference type="EMBL" id="CP002480">
    <property type="protein sequence ID" value="ADW67951.1"/>
    <property type="molecule type" value="Genomic_DNA"/>
</dbReference>
<keyword evidence="10" id="KW-0067">ATP-binding</keyword>
<feature type="domain" description="HAMP" evidence="17">
    <location>
        <begin position="349"/>
        <end position="401"/>
    </location>
</feature>
<dbReference type="SUPFAM" id="SSF158472">
    <property type="entry name" value="HAMP domain-like"/>
    <property type="match status" value="1"/>
</dbReference>
<evidence type="ECO:0000256" key="11">
    <source>
        <dbReference type="ARBA" id="ARBA00022989"/>
    </source>
</evidence>
<evidence type="ECO:0000256" key="10">
    <source>
        <dbReference type="ARBA" id="ARBA00022840"/>
    </source>
</evidence>
<dbReference type="InterPro" id="IPR000014">
    <property type="entry name" value="PAS"/>
</dbReference>
<dbReference type="InterPro" id="IPR036890">
    <property type="entry name" value="HATPase_C_sf"/>
</dbReference>
<evidence type="ECO:0000256" key="9">
    <source>
        <dbReference type="ARBA" id="ARBA00022777"/>
    </source>
</evidence>
<keyword evidence="5" id="KW-0597">Phosphoprotein</keyword>
<feature type="region of interest" description="Disordered" evidence="14">
    <location>
        <begin position="210"/>
        <end position="244"/>
    </location>
</feature>
<keyword evidence="6" id="KW-0808">Transferase</keyword>
<dbReference type="Pfam" id="PF19312">
    <property type="entry name" value="NtrY_N"/>
    <property type="match status" value="1"/>
</dbReference>
<dbReference type="RefSeq" id="WP_013579275.1">
    <property type="nucleotide sequence ID" value="NC_015064.1"/>
</dbReference>